<evidence type="ECO:0000259" key="1">
    <source>
        <dbReference type="Pfam" id="PF13468"/>
    </source>
</evidence>
<gene>
    <name evidence="2" type="ORF">AUR64_18315</name>
</gene>
<accession>A0A0W1R680</accession>
<dbReference type="SUPFAM" id="SSF54593">
    <property type="entry name" value="Glyoxalase/Bleomycin resistance protein/Dihydroxybiphenyl dioxygenase"/>
    <property type="match status" value="1"/>
</dbReference>
<name>A0A0W1R680_9EURY</name>
<feature type="domain" description="Glyoxalase-like" evidence="1">
    <location>
        <begin position="5"/>
        <end position="184"/>
    </location>
</feature>
<protein>
    <recommendedName>
        <fullName evidence="1">Glyoxalase-like domain-containing protein</fullName>
    </recommendedName>
</protein>
<dbReference type="PANTHER" id="PTHR40265">
    <property type="entry name" value="BLL2707 PROTEIN"/>
    <property type="match status" value="1"/>
</dbReference>
<dbReference type="EMBL" id="LOPU01000030">
    <property type="protein sequence ID" value="KTG08621.1"/>
    <property type="molecule type" value="Genomic_DNA"/>
</dbReference>
<organism evidence="2 3">
    <name type="scientific">Haloprofundus marisrubri</name>
    <dbReference type="NCBI Taxonomy" id="1514971"/>
    <lineage>
        <taxon>Archaea</taxon>
        <taxon>Methanobacteriati</taxon>
        <taxon>Methanobacteriota</taxon>
        <taxon>Stenosarchaea group</taxon>
        <taxon>Halobacteria</taxon>
        <taxon>Halobacteriales</taxon>
        <taxon>Haloferacaceae</taxon>
        <taxon>Haloprofundus</taxon>
    </lineage>
</organism>
<dbReference type="Gene3D" id="3.10.180.10">
    <property type="entry name" value="2,3-Dihydroxybiphenyl 1,2-Dioxygenase, domain 1"/>
    <property type="match status" value="1"/>
</dbReference>
<dbReference type="InterPro" id="IPR025870">
    <property type="entry name" value="Glyoxalase-like_dom"/>
</dbReference>
<evidence type="ECO:0000313" key="2">
    <source>
        <dbReference type="EMBL" id="KTG08621.1"/>
    </source>
</evidence>
<dbReference type="RefSeq" id="WP_058582904.1">
    <property type="nucleotide sequence ID" value="NZ_LOPU01000030.1"/>
</dbReference>
<dbReference type="OrthoDB" id="266164at2157"/>
<proteinExistence type="predicted"/>
<dbReference type="Pfam" id="PF13468">
    <property type="entry name" value="Glyoxalase_3"/>
    <property type="match status" value="1"/>
</dbReference>
<dbReference type="InterPro" id="IPR029068">
    <property type="entry name" value="Glyas_Bleomycin-R_OHBP_Dase"/>
</dbReference>
<dbReference type="PANTHER" id="PTHR40265:SF1">
    <property type="entry name" value="GLYOXALASE-LIKE DOMAIN-CONTAINING PROTEIN"/>
    <property type="match status" value="1"/>
</dbReference>
<evidence type="ECO:0000313" key="3">
    <source>
        <dbReference type="Proteomes" id="UP000054387"/>
    </source>
</evidence>
<dbReference type="AlphaFoldDB" id="A0A0W1R680"/>
<dbReference type="STRING" id="1514971.AUR64_18315"/>
<comment type="caution">
    <text evidence="2">The sequence shown here is derived from an EMBL/GenBank/DDBJ whole genome shotgun (WGS) entry which is preliminary data.</text>
</comment>
<reference evidence="2 3" key="1">
    <citation type="submission" date="2015-12" db="EMBL/GenBank/DDBJ databases">
        <title>Haloprofundus marisrubri gen. nov., sp. nov., an extremely halophilic archaeon isolated from the Discovery deep brine-seawater interface in the Red Sea.</title>
        <authorList>
            <person name="Zhang G."/>
            <person name="Stingl U."/>
            <person name="Rashid M."/>
        </authorList>
    </citation>
    <scope>NUCLEOTIDE SEQUENCE [LARGE SCALE GENOMIC DNA]</scope>
    <source>
        <strain evidence="2 3">SB9</strain>
    </source>
</reference>
<sequence>MSLTLDHVPFAGTDLDSLVETFDSVGLTPEYGGVHGTGTTHMSVLGFDDDSYLELISTTPGTSAEKAGFWPEYIAADAGPTAWCIEVENPKTEAKRLVDAGASVDGPKTASRERDDGKLVEWDMLFTGDEQTRQLLPFAIADRTPKSRRVAPTPSVADGPLTGVAAVVLAVHDTDEASESFRRLYRFPSAESVDGGPDGWSLARVPGQPVYFAEPSSETSSLSSRLAELGPGPCAYLLGAEDIEETMATYALADLENWGDSQVAWFDAPRLDGTVGVVD</sequence>
<dbReference type="Proteomes" id="UP000054387">
    <property type="component" value="Unassembled WGS sequence"/>
</dbReference>
<keyword evidence="3" id="KW-1185">Reference proteome</keyword>